<dbReference type="InterPro" id="IPR006860">
    <property type="entry name" value="FecR"/>
</dbReference>
<keyword evidence="5" id="KW-1185">Reference proteome</keyword>
<proteinExistence type="predicted"/>
<dbReference type="Pfam" id="PF04773">
    <property type="entry name" value="FecR"/>
    <property type="match status" value="1"/>
</dbReference>
<feature type="compositionally biased region" description="Low complexity" evidence="1">
    <location>
        <begin position="232"/>
        <end position="253"/>
    </location>
</feature>
<dbReference type="Gene3D" id="2.60.120.1440">
    <property type="match status" value="1"/>
</dbReference>
<name>A0AA41U9E0_9HYPH</name>
<dbReference type="RefSeq" id="WP_203065711.1">
    <property type="nucleotide sequence ID" value="NZ_CP068983.1"/>
</dbReference>
<organism evidence="4 5">
    <name type="scientific">Paradevosia shaoguanensis</name>
    <dbReference type="NCBI Taxonomy" id="1335043"/>
    <lineage>
        <taxon>Bacteria</taxon>
        <taxon>Pseudomonadati</taxon>
        <taxon>Pseudomonadota</taxon>
        <taxon>Alphaproteobacteria</taxon>
        <taxon>Hyphomicrobiales</taxon>
        <taxon>Devosiaceae</taxon>
        <taxon>Paradevosia</taxon>
    </lineage>
</organism>
<comment type="caution">
    <text evidence="4">The sequence shown here is derived from an EMBL/GenBank/DDBJ whole genome shotgun (WGS) entry which is preliminary data.</text>
</comment>
<evidence type="ECO:0000313" key="5">
    <source>
        <dbReference type="Proteomes" id="UP001156140"/>
    </source>
</evidence>
<evidence type="ECO:0000259" key="3">
    <source>
        <dbReference type="Pfam" id="PF04773"/>
    </source>
</evidence>
<protein>
    <submittedName>
        <fullName evidence="4">FecR domain-containing protein</fullName>
    </submittedName>
</protein>
<sequence length="270" mass="28035">MRWLSLVPIALLALMTGPALAAAETGKAVGVDPDAAAKGQGGDRTLLVGSDVAVGETVITDRRGQVQILFEDQTRLVVGPSSSLLIEKYLLRGDQTAGKFAITALSGTFRFVTGKSPKAAYEIKTPTATIGVRGTAFDFTVDQMNLTTLVLFHGSVLICTSGGACTTLNTRCQVGAADLMQSVAIRPLASLRSQFPYIRSQNGLMSAFRVDQATSCLPISSEPPEAVGGGSNNETDTTPTPTPNTNTNNTNNTPPSPNNPITGGPPGSTP</sequence>
<gene>
    <name evidence="4" type="ORF">ML536_00465</name>
</gene>
<feature type="chain" id="PRO_5041248836" evidence="2">
    <location>
        <begin position="22"/>
        <end position="270"/>
    </location>
</feature>
<accession>A0AA41U9E0</accession>
<dbReference type="Proteomes" id="UP001156140">
    <property type="component" value="Unassembled WGS sequence"/>
</dbReference>
<dbReference type="PANTHER" id="PTHR38731:SF1">
    <property type="entry name" value="FECR PROTEIN DOMAIN-CONTAINING PROTEIN"/>
    <property type="match status" value="1"/>
</dbReference>
<evidence type="ECO:0000256" key="2">
    <source>
        <dbReference type="SAM" id="SignalP"/>
    </source>
</evidence>
<feature type="domain" description="FecR protein" evidence="3">
    <location>
        <begin position="57"/>
        <end position="156"/>
    </location>
</feature>
<evidence type="ECO:0000313" key="4">
    <source>
        <dbReference type="EMBL" id="MCI0125290.1"/>
    </source>
</evidence>
<dbReference type="AlphaFoldDB" id="A0AA41U9E0"/>
<keyword evidence="2" id="KW-0732">Signal</keyword>
<evidence type="ECO:0000256" key="1">
    <source>
        <dbReference type="SAM" id="MobiDB-lite"/>
    </source>
</evidence>
<dbReference type="EMBL" id="JALAZD010000001">
    <property type="protein sequence ID" value="MCI0125290.1"/>
    <property type="molecule type" value="Genomic_DNA"/>
</dbReference>
<feature type="signal peptide" evidence="2">
    <location>
        <begin position="1"/>
        <end position="21"/>
    </location>
</feature>
<dbReference type="PANTHER" id="PTHR38731">
    <property type="entry name" value="LIPL45-RELATED LIPOPROTEIN-RELATED"/>
    <property type="match status" value="1"/>
</dbReference>
<reference evidence="4" key="1">
    <citation type="submission" date="2022-03" db="EMBL/GenBank/DDBJ databases">
        <title>The complete genome sequence of a Methyloterrigena soli.</title>
        <authorList>
            <person name="Zi Z."/>
        </authorList>
    </citation>
    <scope>NUCLEOTIDE SEQUENCE</scope>
    <source>
        <strain evidence="4">M48</strain>
    </source>
</reference>
<feature type="region of interest" description="Disordered" evidence="1">
    <location>
        <begin position="217"/>
        <end position="270"/>
    </location>
</feature>